<evidence type="ECO:0000313" key="3">
    <source>
        <dbReference type="Proteomes" id="UP000447434"/>
    </source>
</evidence>
<comment type="caution">
    <text evidence="2">The sequence shown here is derived from an EMBL/GenBank/DDBJ whole genome shotgun (WGS) entry which is preliminary data.</text>
</comment>
<evidence type="ECO:0000256" key="1">
    <source>
        <dbReference type="SAM" id="Phobius"/>
    </source>
</evidence>
<keyword evidence="1" id="KW-0472">Membrane</keyword>
<dbReference type="Proteomes" id="UP000447434">
    <property type="component" value="Chromosome 19"/>
</dbReference>
<dbReference type="EMBL" id="WOCE01000019">
    <property type="protein sequence ID" value="KAE9592062.1"/>
    <property type="molecule type" value="Genomic_DNA"/>
</dbReference>
<keyword evidence="1" id="KW-1133">Transmembrane helix</keyword>
<evidence type="ECO:0000313" key="2">
    <source>
        <dbReference type="EMBL" id="KAE9592062.1"/>
    </source>
</evidence>
<organism evidence="2 3">
    <name type="scientific">Lupinus albus</name>
    <name type="common">White lupine</name>
    <name type="synonym">Lupinus termis</name>
    <dbReference type="NCBI Taxonomy" id="3870"/>
    <lineage>
        <taxon>Eukaryota</taxon>
        <taxon>Viridiplantae</taxon>
        <taxon>Streptophyta</taxon>
        <taxon>Embryophyta</taxon>
        <taxon>Tracheophyta</taxon>
        <taxon>Spermatophyta</taxon>
        <taxon>Magnoliopsida</taxon>
        <taxon>eudicotyledons</taxon>
        <taxon>Gunneridae</taxon>
        <taxon>Pentapetalae</taxon>
        <taxon>rosids</taxon>
        <taxon>fabids</taxon>
        <taxon>Fabales</taxon>
        <taxon>Fabaceae</taxon>
        <taxon>Papilionoideae</taxon>
        <taxon>50 kb inversion clade</taxon>
        <taxon>genistoids sensu lato</taxon>
        <taxon>core genistoids</taxon>
        <taxon>Genisteae</taxon>
        <taxon>Lupinus</taxon>
    </lineage>
</organism>
<keyword evidence="1" id="KW-0812">Transmembrane</keyword>
<reference evidence="3" key="1">
    <citation type="journal article" date="2020" name="Nat. Commun.">
        <title>Genome sequence of the cluster root forming white lupin.</title>
        <authorList>
            <person name="Hufnagel B."/>
            <person name="Marques A."/>
            <person name="Soriano A."/>
            <person name="Marques L."/>
            <person name="Divol F."/>
            <person name="Doumas P."/>
            <person name="Sallet E."/>
            <person name="Mancinotti D."/>
            <person name="Carrere S."/>
            <person name="Marande W."/>
            <person name="Arribat S."/>
            <person name="Keller J."/>
            <person name="Huneau C."/>
            <person name="Blein T."/>
            <person name="Aime D."/>
            <person name="Laguerre M."/>
            <person name="Taylor J."/>
            <person name="Schubert V."/>
            <person name="Nelson M."/>
            <person name="Geu-Flores F."/>
            <person name="Crespi M."/>
            <person name="Gallardo-Guerrero K."/>
            <person name="Delaux P.-M."/>
            <person name="Salse J."/>
            <person name="Berges H."/>
            <person name="Guyot R."/>
            <person name="Gouzy J."/>
            <person name="Peret B."/>
        </authorList>
    </citation>
    <scope>NUCLEOTIDE SEQUENCE [LARGE SCALE GENOMIC DNA]</scope>
    <source>
        <strain evidence="3">cv. Amiga</strain>
    </source>
</reference>
<accession>A0A6A4NRH4</accession>
<name>A0A6A4NRH4_LUPAL</name>
<gene>
    <name evidence="2" type="ORF">Lalb_Chr19g0125271</name>
</gene>
<dbReference type="AlphaFoldDB" id="A0A6A4NRH4"/>
<protein>
    <submittedName>
        <fullName evidence="2">Uncharacterized protein</fullName>
    </submittedName>
</protein>
<sequence>MFVFGASFGSKSQAMEPLTLKKRSIRCLKLGKRKIRENERIRDNEDGNCGWCVYGIENECLGMIICQHVYVSVCVVFLGSLLIWGYG</sequence>
<proteinExistence type="predicted"/>
<keyword evidence="3" id="KW-1185">Reference proteome</keyword>
<feature type="transmembrane region" description="Helical" evidence="1">
    <location>
        <begin position="69"/>
        <end position="86"/>
    </location>
</feature>